<evidence type="ECO:0000256" key="2">
    <source>
        <dbReference type="HAMAP-Rule" id="MF_01103"/>
    </source>
</evidence>
<dbReference type="PANTHER" id="PTHR37300:SF1">
    <property type="entry name" value="UPF0291 PROTEIN YNZC"/>
    <property type="match status" value="1"/>
</dbReference>
<dbReference type="PANTHER" id="PTHR37300">
    <property type="entry name" value="UPF0291 PROTEIN CBO2609/CLC_2481"/>
    <property type="match status" value="1"/>
</dbReference>
<dbReference type="InterPro" id="IPR009242">
    <property type="entry name" value="DUF896"/>
</dbReference>
<accession>A0ABR7HNK2</accession>
<dbReference type="Proteomes" id="UP000636755">
    <property type="component" value="Unassembled WGS sequence"/>
</dbReference>
<dbReference type="HAMAP" id="MF_01103">
    <property type="entry name" value="UPF0291"/>
    <property type="match status" value="1"/>
</dbReference>
<reference evidence="3 4" key="1">
    <citation type="submission" date="2020-08" db="EMBL/GenBank/DDBJ databases">
        <title>Genome public.</title>
        <authorList>
            <person name="Liu C."/>
            <person name="Sun Q."/>
        </authorList>
    </citation>
    <scope>NUCLEOTIDE SEQUENCE [LARGE SCALE GENOMIC DNA]</scope>
    <source>
        <strain evidence="3 4">NSJ-71</strain>
    </source>
</reference>
<name>A0ABR7HNK2_9FIRM</name>
<evidence type="ECO:0000256" key="1">
    <source>
        <dbReference type="ARBA" id="ARBA00022490"/>
    </source>
</evidence>
<evidence type="ECO:0000313" key="3">
    <source>
        <dbReference type="EMBL" id="MBC5729057.1"/>
    </source>
</evidence>
<keyword evidence="1 2" id="KW-0963">Cytoplasm</keyword>
<evidence type="ECO:0000313" key="4">
    <source>
        <dbReference type="Proteomes" id="UP000636755"/>
    </source>
</evidence>
<dbReference type="Pfam" id="PF05979">
    <property type="entry name" value="DUF896"/>
    <property type="match status" value="1"/>
</dbReference>
<gene>
    <name evidence="3" type="ORF">H8R91_11100</name>
</gene>
<comment type="caution">
    <text evidence="3">The sequence shown here is derived from an EMBL/GenBank/DDBJ whole genome shotgun (WGS) entry which is preliminary data.</text>
</comment>
<proteinExistence type="inferred from homology"/>
<keyword evidence="4" id="KW-1185">Reference proteome</keyword>
<comment type="subcellular location">
    <subcellularLocation>
        <location evidence="2">Cytoplasm</location>
    </subcellularLocation>
</comment>
<dbReference type="SUPFAM" id="SSF158221">
    <property type="entry name" value="YnzC-like"/>
    <property type="match status" value="1"/>
</dbReference>
<dbReference type="RefSeq" id="WP_186936282.1">
    <property type="nucleotide sequence ID" value="NZ_JACOPS010000006.1"/>
</dbReference>
<dbReference type="Gene3D" id="1.10.287.540">
    <property type="entry name" value="Helix hairpin bin"/>
    <property type="match status" value="1"/>
</dbReference>
<organism evidence="3 4">
    <name type="scientific">Ruminococcus intestinalis</name>
    <dbReference type="NCBI Taxonomy" id="2763066"/>
    <lineage>
        <taxon>Bacteria</taxon>
        <taxon>Bacillati</taxon>
        <taxon>Bacillota</taxon>
        <taxon>Clostridia</taxon>
        <taxon>Eubacteriales</taxon>
        <taxon>Oscillospiraceae</taxon>
        <taxon>Ruminococcus</taxon>
    </lineage>
</organism>
<protein>
    <recommendedName>
        <fullName evidence="2">UPF0291 protein H8R91_11100</fullName>
    </recommendedName>
</protein>
<comment type="similarity">
    <text evidence="2">Belongs to the UPF0291 family.</text>
</comment>
<sequence length="78" mass="8928">MDKDLIKRINELAKKKKTLGLNAEEQAEQKQLYAVYLAEIRDQFDNTLDNVSIKQEDGSVVPFKSAAKKKTKEDNKSE</sequence>
<dbReference type="EMBL" id="JACOPS010000006">
    <property type="protein sequence ID" value="MBC5729057.1"/>
    <property type="molecule type" value="Genomic_DNA"/>
</dbReference>